<dbReference type="AlphaFoldDB" id="A0A1V0UUI4"/>
<feature type="region of interest" description="Disordered" evidence="1">
    <location>
        <begin position="212"/>
        <end position="237"/>
    </location>
</feature>
<reference evidence="3 4" key="1">
    <citation type="submission" date="2017-03" db="EMBL/GenBank/DDBJ databases">
        <title>Paenibacillus larvae genome sequencing.</title>
        <authorList>
            <person name="Dingman D.W."/>
        </authorList>
    </citation>
    <scope>NUCLEOTIDE SEQUENCE [LARGE SCALE GENOMIC DNA]</scope>
    <source>
        <strain evidence="3 4">SAG 10367</strain>
    </source>
</reference>
<feature type="transmembrane region" description="Helical" evidence="2">
    <location>
        <begin position="21"/>
        <end position="40"/>
    </location>
</feature>
<evidence type="ECO:0008006" key="5">
    <source>
        <dbReference type="Google" id="ProtNLM"/>
    </source>
</evidence>
<accession>A0A1V0UUI4</accession>
<feature type="transmembrane region" description="Helical" evidence="2">
    <location>
        <begin position="165"/>
        <end position="193"/>
    </location>
</feature>
<evidence type="ECO:0000256" key="2">
    <source>
        <dbReference type="SAM" id="Phobius"/>
    </source>
</evidence>
<protein>
    <recommendedName>
        <fullName evidence="5">Integral membrane protein</fullName>
    </recommendedName>
</protein>
<sequence length="237" mass="26744">MRKLSEIMVQSGILIYREITRLALFSLVCSAVLIPIGFFFPIPIAFLLLSAVYFPLMAGVLYSCHHYLSKKHGGTRKIFRGAIRFYLPSVLFGLLIGLFVLILVSSWMYYGSRSGMGYFILAVFQTYFVTMFFVSQLYTLPLVIQQETGFFRAVNQSIKLFLKHPLYTIGAFFQVVCVTVTLVLTVVGFMALYPGVMGIYLNKVTANLIRTPEESGPKEDNWTLVRSNPENPGQAVQ</sequence>
<proteinExistence type="predicted"/>
<dbReference type="Proteomes" id="UP000192727">
    <property type="component" value="Chromosome"/>
</dbReference>
<feature type="transmembrane region" description="Helical" evidence="2">
    <location>
        <begin position="85"/>
        <end position="110"/>
    </location>
</feature>
<evidence type="ECO:0000313" key="3">
    <source>
        <dbReference type="EMBL" id="ARF68650.1"/>
    </source>
</evidence>
<dbReference type="EMBL" id="CP020557">
    <property type="protein sequence ID" value="ARF68650.1"/>
    <property type="molecule type" value="Genomic_DNA"/>
</dbReference>
<keyword evidence="2" id="KW-1133">Transmembrane helix</keyword>
<evidence type="ECO:0000256" key="1">
    <source>
        <dbReference type="SAM" id="MobiDB-lite"/>
    </source>
</evidence>
<dbReference type="RefSeq" id="WP_023482474.1">
    <property type="nucleotide sequence ID" value="NZ_CP020557.1"/>
</dbReference>
<keyword evidence="2" id="KW-0812">Transmembrane</keyword>
<feature type="compositionally biased region" description="Basic and acidic residues" evidence="1">
    <location>
        <begin position="212"/>
        <end position="221"/>
    </location>
</feature>
<keyword evidence="2" id="KW-0472">Membrane</keyword>
<gene>
    <name evidence="3" type="ORF">B7C51_13840</name>
</gene>
<name>A0A1V0UUI4_9BACL</name>
<feature type="transmembrane region" description="Helical" evidence="2">
    <location>
        <begin position="116"/>
        <end position="144"/>
    </location>
</feature>
<evidence type="ECO:0000313" key="4">
    <source>
        <dbReference type="Proteomes" id="UP000192727"/>
    </source>
</evidence>
<feature type="transmembrane region" description="Helical" evidence="2">
    <location>
        <begin position="46"/>
        <end position="64"/>
    </location>
</feature>
<feature type="compositionally biased region" description="Polar residues" evidence="1">
    <location>
        <begin position="224"/>
        <end position="237"/>
    </location>
</feature>
<organism evidence="3 4">
    <name type="scientific">Paenibacillus larvae subsp. pulvifaciens</name>
    <dbReference type="NCBI Taxonomy" id="1477"/>
    <lineage>
        <taxon>Bacteria</taxon>
        <taxon>Bacillati</taxon>
        <taxon>Bacillota</taxon>
        <taxon>Bacilli</taxon>
        <taxon>Bacillales</taxon>
        <taxon>Paenibacillaceae</taxon>
        <taxon>Paenibacillus</taxon>
    </lineage>
</organism>